<evidence type="ECO:0000313" key="3">
    <source>
        <dbReference type="Proteomes" id="UP000001194"/>
    </source>
</evidence>
<keyword evidence="3" id="KW-1185">Reference proteome</keyword>
<sequence>MRTHYLHYLKGIKDNYLGRTWQITMNRKYEGQSFRQEGFERESPPAYIVRRIMYTRMLVASDDGGPTEVYLVMQKAPISWGPILNLETVRSTSLLYSRATDHELALVHAAKYESTNVLTSDNLLYTLRKLGISVDRNRPFDRSAKMVTSTNEKGEEVIHEALLSQLSREGCLQEITLDPEIMREAFAVLKKRQRPPPKGGYPYSKNDHVTTKMGRLPPSPCKVCGSPNHWDKECPDWAFYEAKQQKTAYRIETNEEEELEGYYASVYSILVTERLASETKSSSESSDFHKAVPQERINSFHSERKSDNNTPWKRQAVFMEEEEDEFWAEYRQKEKSSSHLLYQVGDEDDESPQKEAFSACTEDAPSSQKPESDKDPPREVKDPPREVKDPPWEKDPLSAPPAKEKPFKIPKARSRPEGMSAIGVSVLSTKGFVGGLNNVETDLRLETGGYHFYD</sequence>
<dbReference type="HOGENOM" id="CLU_602787_0_0_1"/>
<gene>
    <name evidence="2" type="ORF">LACBIDRAFT_325548</name>
</gene>
<accession>B0D5F7</accession>
<dbReference type="InParanoid" id="B0D5F7"/>
<dbReference type="RefSeq" id="XP_001879148.1">
    <property type="nucleotide sequence ID" value="XM_001879113.1"/>
</dbReference>
<evidence type="ECO:0000256" key="1">
    <source>
        <dbReference type="SAM" id="MobiDB-lite"/>
    </source>
</evidence>
<dbReference type="EMBL" id="DS547098">
    <property type="protein sequence ID" value="EDR09763.1"/>
    <property type="molecule type" value="Genomic_DNA"/>
</dbReference>
<feature type="compositionally biased region" description="Basic and acidic residues" evidence="1">
    <location>
        <begin position="370"/>
        <end position="407"/>
    </location>
</feature>
<evidence type="ECO:0000313" key="2">
    <source>
        <dbReference type="EMBL" id="EDR09763.1"/>
    </source>
</evidence>
<proteinExistence type="predicted"/>
<dbReference type="OrthoDB" id="3061185at2759"/>
<dbReference type="GeneID" id="6075020"/>
<dbReference type="Proteomes" id="UP000001194">
    <property type="component" value="Unassembled WGS sequence"/>
</dbReference>
<dbReference type="AlphaFoldDB" id="B0D5F7"/>
<name>B0D5F7_LACBS</name>
<organism evidence="3">
    <name type="scientific">Laccaria bicolor (strain S238N-H82 / ATCC MYA-4686)</name>
    <name type="common">Bicoloured deceiver</name>
    <name type="synonym">Laccaria laccata var. bicolor</name>
    <dbReference type="NCBI Taxonomy" id="486041"/>
    <lineage>
        <taxon>Eukaryota</taxon>
        <taxon>Fungi</taxon>
        <taxon>Dikarya</taxon>
        <taxon>Basidiomycota</taxon>
        <taxon>Agaricomycotina</taxon>
        <taxon>Agaricomycetes</taxon>
        <taxon>Agaricomycetidae</taxon>
        <taxon>Agaricales</taxon>
        <taxon>Agaricineae</taxon>
        <taxon>Hydnangiaceae</taxon>
        <taxon>Laccaria</taxon>
    </lineage>
</organism>
<feature type="region of interest" description="Disordered" evidence="1">
    <location>
        <begin position="280"/>
        <end position="312"/>
    </location>
</feature>
<dbReference type="KEGG" id="lbc:LACBIDRAFT_325548"/>
<protein>
    <submittedName>
        <fullName evidence="2">Predicted protein</fullName>
    </submittedName>
</protein>
<feature type="region of interest" description="Disordered" evidence="1">
    <location>
        <begin position="345"/>
        <end position="417"/>
    </location>
</feature>
<reference evidence="2 3" key="1">
    <citation type="journal article" date="2008" name="Nature">
        <title>The genome of Laccaria bicolor provides insights into mycorrhizal symbiosis.</title>
        <authorList>
            <person name="Martin F."/>
            <person name="Aerts A."/>
            <person name="Ahren D."/>
            <person name="Brun A."/>
            <person name="Danchin E.G.J."/>
            <person name="Duchaussoy F."/>
            <person name="Gibon J."/>
            <person name="Kohler A."/>
            <person name="Lindquist E."/>
            <person name="Pereda V."/>
            <person name="Salamov A."/>
            <person name="Shapiro H.J."/>
            <person name="Wuyts J."/>
            <person name="Blaudez D."/>
            <person name="Buee M."/>
            <person name="Brokstein P."/>
            <person name="Canbaeck B."/>
            <person name="Cohen D."/>
            <person name="Courty P.E."/>
            <person name="Coutinho P.M."/>
            <person name="Delaruelle C."/>
            <person name="Detter J.C."/>
            <person name="Deveau A."/>
            <person name="DiFazio S."/>
            <person name="Duplessis S."/>
            <person name="Fraissinet-Tachet L."/>
            <person name="Lucic E."/>
            <person name="Frey-Klett P."/>
            <person name="Fourrey C."/>
            <person name="Feussner I."/>
            <person name="Gay G."/>
            <person name="Grimwood J."/>
            <person name="Hoegger P.J."/>
            <person name="Jain P."/>
            <person name="Kilaru S."/>
            <person name="Labbe J."/>
            <person name="Lin Y.C."/>
            <person name="Legue V."/>
            <person name="Le Tacon F."/>
            <person name="Marmeisse R."/>
            <person name="Melayah D."/>
            <person name="Montanini B."/>
            <person name="Muratet M."/>
            <person name="Nehls U."/>
            <person name="Niculita-Hirzel H."/>
            <person name="Oudot-Le Secq M.P."/>
            <person name="Peter M."/>
            <person name="Quesneville H."/>
            <person name="Rajashekar B."/>
            <person name="Reich M."/>
            <person name="Rouhier N."/>
            <person name="Schmutz J."/>
            <person name="Yin T."/>
            <person name="Chalot M."/>
            <person name="Henrissat B."/>
            <person name="Kuees U."/>
            <person name="Lucas S."/>
            <person name="Van de Peer Y."/>
            <person name="Podila G.K."/>
            <person name="Polle A."/>
            <person name="Pukkila P.J."/>
            <person name="Richardson P.M."/>
            <person name="Rouze P."/>
            <person name="Sanders I.R."/>
            <person name="Stajich J.E."/>
            <person name="Tunlid A."/>
            <person name="Tuskan G."/>
            <person name="Grigoriev I.V."/>
        </authorList>
    </citation>
    <scope>NUCLEOTIDE SEQUENCE [LARGE SCALE GENOMIC DNA]</scope>
    <source>
        <strain evidence="3">S238N-H82 / ATCC MYA-4686</strain>
    </source>
</reference>